<keyword evidence="12" id="KW-0560">Oxidoreductase</keyword>
<accession>A1RWN7</accession>
<dbReference type="KEGG" id="tpe:Tpen_0207"/>
<dbReference type="Proteomes" id="UP000000641">
    <property type="component" value="Chromosome"/>
</dbReference>
<keyword evidence="4" id="KW-0808">Transferase</keyword>
<dbReference type="Gene3D" id="3.40.1480.10">
    <property type="entry name" value="MOFRL domain"/>
    <property type="match status" value="1"/>
</dbReference>
<comment type="subunit">
    <text evidence="3">Homodimer.</text>
</comment>
<dbReference type="EMBL" id="CP000505">
    <property type="protein sequence ID" value="ABL77617.1"/>
    <property type="molecule type" value="Genomic_DNA"/>
</dbReference>
<feature type="domain" description="MOFRL" evidence="10">
    <location>
        <begin position="342"/>
        <end position="446"/>
    </location>
</feature>
<dbReference type="AlphaFoldDB" id="A1RWN7"/>
<evidence type="ECO:0000256" key="5">
    <source>
        <dbReference type="ARBA" id="ARBA00022741"/>
    </source>
</evidence>
<evidence type="ECO:0000256" key="2">
    <source>
        <dbReference type="ARBA" id="ARBA00006284"/>
    </source>
</evidence>
<evidence type="ECO:0000256" key="4">
    <source>
        <dbReference type="ARBA" id="ARBA00022679"/>
    </source>
</evidence>
<comment type="catalytic activity">
    <reaction evidence="8">
        <text>(R)-glycerate + ATP = (2R)-2-phosphoglycerate + ADP + H(+)</text>
        <dbReference type="Rhea" id="RHEA:27377"/>
        <dbReference type="ChEBI" id="CHEBI:15378"/>
        <dbReference type="ChEBI" id="CHEBI:16659"/>
        <dbReference type="ChEBI" id="CHEBI:30616"/>
        <dbReference type="ChEBI" id="CHEBI:58289"/>
        <dbReference type="ChEBI" id="CHEBI:456216"/>
        <dbReference type="EC" id="2.7.1.165"/>
    </reaction>
</comment>
<dbReference type="GO" id="GO:0008887">
    <property type="term" value="F:glycerate kinase activity"/>
    <property type="evidence" value="ECO:0007669"/>
    <property type="project" value="InterPro"/>
</dbReference>
<feature type="domain" description="MOFRL-associated" evidence="11">
    <location>
        <begin position="20"/>
        <end position="258"/>
    </location>
</feature>
<evidence type="ECO:0000313" key="13">
    <source>
        <dbReference type="Proteomes" id="UP000000641"/>
    </source>
</evidence>
<comment type="cofactor">
    <cofactor evidence="1">
        <name>Mg(2+)</name>
        <dbReference type="ChEBI" id="CHEBI:18420"/>
    </cofactor>
</comment>
<keyword evidence="5" id="KW-0547">Nucleotide-binding</keyword>
<evidence type="ECO:0000256" key="8">
    <source>
        <dbReference type="ARBA" id="ARBA00051351"/>
    </source>
</evidence>
<dbReference type="GO" id="GO:0005524">
    <property type="term" value="F:ATP binding"/>
    <property type="evidence" value="ECO:0007669"/>
    <property type="project" value="UniProtKB-KW"/>
</dbReference>
<dbReference type="GO" id="GO:0043798">
    <property type="term" value="F:glycerate 2-kinase activity"/>
    <property type="evidence" value="ECO:0007669"/>
    <property type="project" value="UniProtKB-EC"/>
</dbReference>
<dbReference type="InterPro" id="IPR037035">
    <property type="entry name" value="GK-like_C_sf"/>
</dbReference>
<evidence type="ECO:0000259" key="11">
    <source>
        <dbReference type="Pfam" id="PF13660"/>
    </source>
</evidence>
<keyword evidence="6" id="KW-0418">Kinase</keyword>
<keyword evidence="7" id="KW-0067">ATP-binding</keyword>
<dbReference type="FunFam" id="3.40.50.10180:FF:000001">
    <property type="entry name" value="Glycerate kinase"/>
    <property type="match status" value="1"/>
</dbReference>
<sequence>MKHRSLVSEASEHARMVAVTLALEGVAVADPAKAVENYVRLEGDELVLRDGTRVGLRGRVIVVGAGKATGGMAVGIEKVLGDRISGGVISVPEDLVESVSKQLSRIQVVGATHPRASRKSVEAGERIVSTVRGLREEDTVIALFSGGGSALAELPAEGVDIEELGELSVKLMKAGADIVELNTVRKHLSRFKGGWLAKHAYPAAVVALLISDVVGDRMDTIASGPTVPDPTTYQDAVAVIRKYRLEDSLPQSIRRILEDGLKGLAPETPKPGDPAFSRVHNRIIASNTLSLNAMAEKAKAMGYNTVILTSLLEGEAREVAKVLAAIAKEVLKTGNPVSPPAVILAGGETTVTVKGKGLGGRNQELALSAAIALKGVDRVALVSIGSDGRDGPTDVAGAVVDGYTYQRALAKGVRPEEYLENNDSYNFFRVVGGHVKTGYTGTNVNDFVVIVVEKENPWE</sequence>
<dbReference type="PANTHER" id="PTHR12227:SF0">
    <property type="entry name" value="GLYCERATE KINASE"/>
    <property type="match status" value="1"/>
</dbReference>
<dbReference type="Pfam" id="PF13660">
    <property type="entry name" value="DUF4147"/>
    <property type="match status" value="1"/>
</dbReference>
<evidence type="ECO:0000259" key="10">
    <source>
        <dbReference type="Pfam" id="PF05161"/>
    </source>
</evidence>
<dbReference type="InterPro" id="IPR038614">
    <property type="entry name" value="GK_N_sf"/>
</dbReference>
<evidence type="ECO:0000256" key="3">
    <source>
        <dbReference type="ARBA" id="ARBA00011738"/>
    </source>
</evidence>
<dbReference type="FunFam" id="3.40.1480.10:FF:000003">
    <property type="entry name" value="D-glycerate 2-kinase"/>
    <property type="match status" value="1"/>
</dbReference>
<dbReference type="InterPro" id="IPR025286">
    <property type="entry name" value="MOFRL_assoc_dom"/>
</dbReference>
<dbReference type="InterPro" id="IPR007835">
    <property type="entry name" value="MOFRL"/>
</dbReference>
<dbReference type="STRING" id="368408.Tpen_0207"/>
<dbReference type="Gene3D" id="3.40.50.10180">
    <property type="entry name" value="Glycerate kinase, MOFRL-like N-terminal domain"/>
    <property type="match status" value="1"/>
</dbReference>
<gene>
    <name evidence="12" type="ordered locus">Tpen_0207</name>
</gene>
<dbReference type="InterPro" id="IPR039760">
    <property type="entry name" value="MOFRL_protein"/>
</dbReference>
<evidence type="ECO:0000313" key="12">
    <source>
        <dbReference type="EMBL" id="ABL77617.1"/>
    </source>
</evidence>
<organism evidence="12 13">
    <name type="scientific">Thermofilum pendens (strain DSM 2475 / Hrk 5)</name>
    <dbReference type="NCBI Taxonomy" id="368408"/>
    <lineage>
        <taxon>Archaea</taxon>
        <taxon>Thermoproteota</taxon>
        <taxon>Thermoprotei</taxon>
        <taxon>Thermofilales</taxon>
        <taxon>Thermofilaceae</taxon>
        <taxon>Thermofilum</taxon>
    </lineage>
</organism>
<keyword evidence="13" id="KW-1185">Reference proteome</keyword>
<proteinExistence type="inferred from homology"/>
<protein>
    <recommendedName>
        <fullName evidence="9">glycerate 2-kinase</fullName>
        <ecNumber evidence="9">2.7.1.165</ecNumber>
    </recommendedName>
</protein>
<evidence type="ECO:0000256" key="9">
    <source>
        <dbReference type="ARBA" id="ARBA00066758"/>
    </source>
</evidence>
<name>A1RWN7_THEPD</name>
<dbReference type="eggNOG" id="arCOG04170">
    <property type="taxonomic scope" value="Archaea"/>
</dbReference>
<dbReference type="Pfam" id="PF05161">
    <property type="entry name" value="MOFRL"/>
    <property type="match status" value="1"/>
</dbReference>
<comment type="similarity">
    <text evidence="2">Belongs to the glycerate kinase type-1 family.</text>
</comment>
<evidence type="ECO:0000256" key="6">
    <source>
        <dbReference type="ARBA" id="ARBA00022777"/>
    </source>
</evidence>
<dbReference type="PANTHER" id="PTHR12227">
    <property type="entry name" value="GLYCERATE KINASE"/>
    <property type="match status" value="1"/>
</dbReference>
<dbReference type="SUPFAM" id="SSF82544">
    <property type="entry name" value="GckA/TtuD-like"/>
    <property type="match status" value="1"/>
</dbReference>
<evidence type="ECO:0000256" key="7">
    <source>
        <dbReference type="ARBA" id="ARBA00022840"/>
    </source>
</evidence>
<dbReference type="HOGENOM" id="CLU_032279_1_1_2"/>
<dbReference type="GO" id="GO:0005737">
    <property type="term" value="C:cytoplasm"/>
    <property type="evidence" value="ECO:0007669"/>
    <property type="project" value="TreeGrafter"/>
</dbReference>
<reference evidence="13" key="1">
    <citation type="journal article" date="2008" name="J. Bacteriol.">
        <title>Genome sequence of Thermofilum pendens reveals an exceptional loss of biosynthetic pathways without genome reduction.</title>
        <authorList>
            <person name="Anderson I."/>
            <person name="Rodriguez J."/>
            <person name="Susanti D."/>
            <person name="Porat I."/>
            <person name="Reich C."/>
            <person name="Ulrich L.E."/>
            <person name="Elkins J.G."/>
            <person name="Mavromatis K."/>
            <person name="Lykidis A."/>
            <person name="Kim E."/>
            <person name="Thompson L.S."/>
            <person name="Nolan M."/>
            <person name="Land M."/>
            <person name="Copeland A."/>
            <person name="Lapidus A."/>
            <person name="Lucas S."/>
            <person name="Detter C."/>
            <person name="Zhulin I.B."/>
            <person name="Olsen G.J."/>
            <person name="Whitman W."/>
            <person name="Mukhopadhyay B."/>
            <person name="Bristow J."/>
            <person name="Kyrpides N."/>
        </authorList>
    </citation>
    <scope>NUCLEOTIDE SEQUENCE [LARGE SCALE GENOMIC DNA]</scope>
    <source>
        <strain evidence="13">DSM 2475 / Hrk 5</strain>
    </source>
</reference>
<dbReference type="EC" id="2.7.1.165" evidence="9"/>
<evidence type="ECO:0000256" key="1">
    <source>
        <dbReference type="ARBA" id="ARBA00001946"/>
    </source>
</evidence>
<dbReference type="EnsemblBacteria" id="ABL77617">
    <property type="protein sequence ID" value="ABL77617"/>
    <property type="gene ID" value="Tpen_0207"/>
</dbReference>